<proteinExistence type="predicted"/>
<reference evidence="1" key="1">
    <citation type="submission" date="2014-09" db="EMBL/GenBank/DDBJ databases">
        <authorList>
            <person name="Magalhaes I.L.F."/>
            <person name="Oliveira U."/>
            <person name="Santos F.R."/>
            <person name="Vidigal T.H.D.A."/>
            <person name="Brescovit A.D."/>
            <person name="Santos A.J."/>
        </authorList>
    </citation>
    <scope>NUCLEOTIDE SEQUENCE</scope>
    <source>
        <tissue evidence="1">Shoot tissue taken approximately 20 cm above the soil surface</tissue>
    </source>
</reference>
<dbReference type="EMBL" id="GBRH01228378">
    <property type="protein sequence ID" value="JAD69517.1"/>
    <property type="molecule type" value="Transcribed_RNA"/>
</dbReference>
<accession>A0A0A9CDE7</accession>
<protein>
    <submittedName>
        <fullName evidence="1">Uncharacterized protein</fullName>
    </submittedName>
</protein>
<evidence type="ECO:0000313" key="1">
    <source>
        <dbReference type="EMBL" id="JAD69517.1"/>
    </source>
</evidence>
<name>A0A0A9CDE7_ARUDO</name>
<organism evidence="1">
    <name type="scientific">Arundo donax</name>
    <name type="common">Giant reed</name>
    <name type="synonym">Donax arundinaceus</name>
    <dbReference type="NCBI Taxonomy" id="35708"/>
    <lineage>
        <taxon>Eukaryota</taxon>
        <taxon>Viridiplantae</taxon>
        <taxon>Streptophyta</taxon>
        <taxon>Embryophyta</taxon>
        <taxon>Tracheophyta</taxon>
        <taxon>Spermatophyta</taxon>
        <taxon>Magnoliopsida</taxon>
        <taxon>Liliopsida</taxon>
        <taxon>Poales</taxon>
        <taxon>Poaceae</taxon>
        <taxon>PACMAD clade</taxon>
        <taxon>Arundinoideae</taxon>
        <taxon>Arundineae</taxon>
        <taxon>Arundo</taxon>
    </lineage>
</organism>
<reference evidence="1" key="2">
    <citation type="journal article" date="2015" name="Data Brief">
        <title>Shoot transcriptome of the giant reed, Arundo donax.</title>
        <authorList>
            <person name="Barrero R.A."/>
            <person name="Guerrero F.D."/>
            <person name="Moolhuijzen P."/>
            <person name="Goolsby J.A."/>
            <person name="Tidwell J."/>
            <person name="Bellgard S.E."/>
            <person name="Bellgard M.I."/>
        </authorList>
    </citation>
    <scope>NUCLEOTIDE SEQUENCE</scope>
    <source>
        <tissue evidence="1">Shoot tissue taken approximately 20 cm above the soil surface</tissue>
    </source>
</reference>
<sequence length="71" mass="7633">MTVRRSQLTPTMLLPPVPETTARFRRSRRPGSVLNSATGRGKLLIAAAQSSSSSTADANISLRFILKTGYA</sequence>
<dbReference type="AlphaFoldDB" id="A0A0A9CDE7"/>